<name>A0A8S1C1N8_9INSE</name>
<accession>A0A8S1C1N8</accession>
<dbReference type="GO" id="GO:0009247">
    <property type="term" value="P:glycolipid biosynthetic process"/>
    <property type="evidence" value="ECO:0007669"/>
    <property type="project" value="TreeGrafter"/>
</dbReference>
<keyword evidence="2" id="KW-0472">Membrane</keyword>
<gene>
    <name evidence="4" type="ORF">CLODIP_2_CD14852</name>
</gene>
<dbReference type="PANTHER" id="PTHR12286">
    <property type="entry name" value="SACCHAROPINE DEHYDROGENASE-LIKE OXIDOREDUCTASE"/>
    <property type="match status" value="1"/>
</dbReference>
<feature type="transmembrane region" description="Helical" evidence="2">
    <location>
        <begin position="271"/>
        <end position="293"/>
    </location>
</feature>
<comment type="caution">
    <text evidence="4">The sequence shown here is derived from an EMBL/GenBank/DDBJ whole genome shotgun (WGS) entry which is preliminary data.</text>
</comment>
<keyword evidence="2" id="KW-0812">Transmembrane</keyword>
<dbReference type="GO" id="GO:0005886">
    <property type="term" value="C:plasma membrane"/>
    <property type="evidence" value="ECO:0007669"/>
    <property type="project" value="TreeGrafter"/>
</dbReference>
<feature type="domain" description="Saccharopine dehydrogenase NADP binding" evidence="3">
    <location>
        <begin position="7"/>
        <end position="141"/>
    </location>
</feature>
<dbReference type="OrthoDB" id="10268090at2759"/>
<evidence type="ECO:0000313" key="5">
    <source>
        <dbReference type="Proteomes" id="UP000494165"/>
    </source>
</evidence>
<dbReference type="EMBL" id="CADEPI010000011">
    <property type="protein sequence ID" value="CAB3363143.1"/>
    <property type="molecule type" value="Genomic_DNA"/>
</dbReference>
<evidence type="ECO:0000256" key="1">
    <source>
        <dbReference type="ARBA" id="ARBA00038048"/>
    </source>
</evidence>
<keyword evidence="2" id="KW-1133">Transmembrane helix</keyword>
<dbReference type="InterPro" id="IPR051276">
    <property type="entry name" value="Saccharopine_DH-like_oxidrdct"/>
</dbReference>
<protein>
    <recommendedName>
        <fullName evidence="3">Saccharopine dehydrogenase NADP binding domain-containing protein</fullName>
    </recommendedName>
</protein>
<keyword evidence="5" id="KW-1185">Reference proteome</keyword>
<dbReference type="Proteomes" id="UP000494165">
    <property type="component" value="Unassembled WGS sequence"/>
</dbReference>
<proteinExistence type="inferred from homology"/>
<dbReference type="GO" id="GO:0005739">
    <property type="term" value="C:mitochondrion"/>
    <property type="evidence" value="ECO:0007669"/>
    <property type="project" value="TreeGrafter"/>
</dbReference>
<evidence type="ECO:0000259" key="3">
    <source>
        <dbReference type="Pfam" id="PF03435"/>
    </source>
</evidence>
<comment type="similarity">
    <text evidence="1">Belongs to the saccharopine dehydrogenase family.</text>
</comment>
<dbReference type="InterPro" id="IPR036291">
    <property type="entry name" value="NAD(P)-bd_dom_sf"/>
</dbReference>
<dbReference type="InterPro" id="IPR005097">
    <property type="entry name" value="Sacchrp_dh_NADP-bd"/>
</dbReference>
<dbReference type="GO" id="GO:0005811">
    <property type="term" value="C:lipid droplet"/>
    <property type="evidence" value="ECO:0007669"/>
    <property type="project" value="TreeGrafter"/>
</dbReference>
<dbReference type="PANTHER" id="PTHR12286:SF5">
    <property type="entry name" value="SACCHAROPINE DEHYDROGENASE-LIKE OXIDOREDUCTASE"/>
    <property type="match status" value="1"/>
</dbReference>
<dbReference type="Pfam" id="PF03435">
    <property type="entry name" value="Sacchrp_dh_NADP"/>
    <property type="match status" value="1"/>
</dbReference>
<dbReference type="Gene3D" id="3.40.50.720">
    <property type="entry name" value="NAD(P)-binding Rossmann-like Domain"/>
    <property type="match status" value="1"/>
</dbReference>
<evidence type="ECO:0000256" key="2">
    <source>
        <dbReference type="SAM" id="Phobius"/>
    </source>
</evidence>
<reference evidence="4 5" key="1">
    <citation type="submission" date="2020-04" db="EMBL/GenBank/DDBJ databases">
        <authorList>
            <person name="Alioto T."/>
            <person name="Alioto T."/>
            <person name="Gomez Garrido J."/>
        </authorList>
    </citation>
    <scope>NUCLEOTIDE SEQUENCE [LARGE SCALE GENOMIC DNA]</scope>
</reference>
<evidence type="ECO:0000313" key="4">
    <source>
        <dbReference type="EMBL" id="CAB3363143.1"/>
    </source>
</evidence>
<sequence length="427" mass="47145">MTERLDIIIFGATGYTGKVAVEECVALAKEKGGLTWGIAGRNQGKLAEVIADVEKKTGQSLKDVKIVIANVDDEQSLKDMAKMCKVLVNCVGPYRHWGEQAVKACIESGTHHVDVSGEPQYMEKMQLMYHKQAEEKGVYIVSACGFDSIPAEIGSLFFSKQFDGEPNAVETYLTSSNKNRSKGAGIHYGTWESAVYGLAHANELRPLRRQLFPHRLPSMSPKLQSRGAVFRSPVGRGWCLPFLGSDLSVMRRSQHYFHEKKGQRPLQIQCYFTLPSLIAVLGVMFVASIFFVLTKFGWGRKLLLSYPKLFSFGFVSHEGPTEESRKDTKFAITFVGEGWAEKKADGNQHTSSPDTRVVTKVSGFDPGYGFTTRCLLLCATTIMSEANKMPGKGGVYPPGAAFAETSLMSKLQTHGLTMEVVEKKKID</sequence>
<dbReference type="FunFam" id="3.40.50.720:FF:000178">
    <property type="entry name" value="Saccharopine dehydrogenase-like oxidoreductase"/>
    <property type="match status" value="1"/>
</dbReference>
<organism evidence="4 5">
    <name type="scientific">Cloeon dipterum</name>
    <dbReference type="NCBI Taxonomy" id="197152"/>
    <lineage>
        <taxon>Eukaryota</taxon>
        <taxon>Metazoa</taxon>
        <taxon>Ecdysozoa</taxon>
        <taxon>Arthropoda</taxon>
        <taxon>Hexapoda</taxon>
        <taxon>Insecta</taxon>
        <taxon>Pterygota</taxon>
        <taxon>Palaeoptera</taxon>
        <taxon>Ephemeroptera</taxon>
        <taxon>Pisciforma</taxon>
        <taxon>Baetidae</taxon>
        <taxon>Cloeon</taxon>
    </lineage>
</organism>
<dbReference type="SUPFAM" id="SSF51735">
    <property type="entry name" value="NAD(P)-binding Rossmann-fold domains"/>
    <property type="match status" value="1"/>
</dbReference>
<dbReference type="AlphaFoldDB" id="A0A8S1C1N8"/>